<dbReference type="MEROPS" id="M48.A01"/>
<keyword evidence="2" id="KW-0479">Metal-binding</keyword>
<evidence type="ECO:0000313" key="9">
    <source>
        <dbReference type="EMBL" id="EEO28311.2"/>
    </source>
</evidence>
<dbReference type="InterPro" id="IPR051156">
    <property type="entry name" value="Mito/Outer_Membr_Metalloprot"/>
</dbReference>
<dbReference type="PROSITE" id="PS51257">
    <property type="entry name" value="PROKAR_LIPOPROTEIN"/>
    <property type="match status" value="1"/>
</dbReference>
<dbReference type="Proteomes" id="UP000003973">
    <property type="component" value="Unassembled WGS sequence"/>
</dbReference>
<keyword evidence="3 6" id="KW-0378">Hydrolase</keyword>
<dbReference type="eggNOG" id="COG0501">
    <property type="taxonomic scope" value="Bacteria"/>
</dbReference>
<comment type="cofactor">
    <cofactor evidence="6">
        <name>Zn(2+)</name>
        <dbReference type="ChEBI" id="CHEBI:29105"/>
    </cofactor>
    <text evidence="6">Binds 1 zinc ion per subunit.</text>
</comment>
<dbReference type="Pfam" id="PF01435">
    <property type="entry name" value="Peptidase_M48"/>
    <property type="match status" value="1"/>
</dbReference>
<feature type="domain" description="Peptidase M48" evidence="8">
    <location>
        <begin position="73"/>
        <end position="255"/>
    </location>
</feature>
<dbReference type="Gene3D" id="3.30.2010.10">
    <property type="entry name" value="Metalloproteases ('zincins'), catalytic domain"/>
    <property type="match status" value="1"/>
</dbReference>
<name>C3X525_9BURK</name>
<dbReference type="GO" id="GO:0051603">
    <property type="term" value="P:proteolysis involved in protein catabolic process"/>
    <property type="evidence" value="ECO:0007669"/>
    <property type="project" value="TreeGrafter"/>
</dbReference>
<dbReference type="InterPro" id="IPR001915">
    <property type="entry name" value="Peptidase_M48"/>
</dbReference>
<dbReference type="GO" id="GO:0046872">
    <property type="term" value="F:metal ion binding"/>
    <property type="evidence" value="ECO:0007669"/>
    <property type="project" value="UniProtKB-KW"/>
</dbReference>
<proteinExistence type="inferred from homology"/>
<evidence type="ECO:0000256" key="5">
    <source>
        <dbReference type="ARBA" id="ARBA00023049"/>
    </source>
</evidence>
<keyword evidence="1 6" id="KW-0645">Protease</keyword>
<keyword evidence="7" id="KW-0732">Signal</keyword>
<dbReference type="PANTHER" id="PTHR22726">
    <property type="entry name" value="METALLOENDOPEPTIDASE OMA1"/>
    <property type="match status" value="1"/>
</dbReference>
<sequence length="280" mass="30030">MKRIFVLLAALMAGTLLLSGCQSTTAGGATNSSRSQLLLISSDEVNQGAATAYKKELGRARSAKALNTNTAYTKRVKNISNKLIAQVGVFRPDALKWKWEVNVINSKEVNAYCMPGGKIAVYSGIISSLNLTDDELAAVIGHEMAHALREHSREQISQQIATDQALSIAGALAGLSSTQQSLAGTASQLVLTLPFSRTMEAEADVMGMELMARAGYNPEAAVNVWKKMANLGDSSTPELLSTHPSDSSRIDRLHSELPKVMPLYQTAAKRQGKSAAKKKR</sequence>
<evidence type="ECO:0000256" key="1">
    <source>
        <dbReference type="ARBA" id="ARBA00022670"/>
    </source>
</evidence>
<evidence type="ECO:0000256" key="2">
    <source>
        <dbReference type="ARBA" id="ARBA00022723"/>
    </source>
</evidence>
<evidence type="ECO:0000313" key="10">
    <source>
        <dbReference type="Proteomes" id="UP000003973"/>
    </source>
</evidence>
<dbReference type="HOGENOM" id="CLU_029002_5_0_4"/>
<dbReference type="RefSeq" id="WP_020994800.1">
    <property type="nucleotide sequence ID" value="NZ_CABMNL010000001.1"/>
</dbReference>
<dbReference type="PANTHER" id="PTHR22726:SF1">
    <property type="entry name" value="METALLOENDOPEPTIDASE OMA1, MITOCHONDRIAL"/>
    <property type="match status" value="1"/>
</dbReference>
<organism evidence="9 10">
    <name type="scientific">Oxalobacter paraformigenes</name>
    <dbReference type="NCBI Taxonomy" id="556268"/>
    <lineage>
        <taxon>Bacteria</taxon>
        <taxon>Pseudomonadati</taxon>
        <taxon>Pseudomonadota</taxon>
        <taxon>Betaproteobacteria</taxon>
        <taxon>Burkholderiales</taxon>
        <taxon>Oxalobacteraceae</taxon>
        <taxon>Oxalobacter</taxon>
    </lineage>
</organism>
<accession>C3X525</accession>
<dbReference type="EMBL" id="ACDP02000006">
    <property type="protein sequence ID" value="EEO28311.2"/>
    <property type="molecule type" value="Genomic_DNA"/>
</dbReference>
<protein>
    <recommendedName>
        <fullName evidence="8">Peptidase M48 domain-containing protein</fullName>
    </recommendedName>
</protein>
<feature type="signal peptide" evidence="7">
    <location>
        <begin position="1"/>
        <end position="26"/>
    </location>
</feature>
<evidence type="ECO:0000259" key="8">
    <source>
        <dbReference type="Pfam" id="PF01435"/>
    </source>
</evidence>
<dbReference type="CDD" id="cd07331">
    <property type="entry name" value="M48C_Oma1_like"/>
    <property type="match status" value="1"/>
</dbReference>
<comment type="caution">
    <text evidence="9">The sequence shown here is derived from an EMBL/GenBank/DDBJ whole genome shotgun (WGS) entry which is preliminary data.</text>
</comment>
<dbReference type="GO" id="GO:0004222">
    <property type="term" value="F:metalloendopeptidase activity"/>
    <property type="evidence" value="ECO:0007669"/>
    <property type="project" value="InterPro"/>
</dbReference>
<evidence type="ECO:0000256" key="6">
    <source>
        <dbReference type="RuleBase" id="RU003983"/>
    </source>
</evidence>
<dbReference type="AlphaFoldDB" id="C3X525"/>
<keyword evidence="5 6" id="KW-0482">Metalloprotease</keyword>
<comment type="similarity">
    <text evidence="6">Belongs to the peptidase M48 family.</text>
</comment>
<evidence type="ECO:0000256" key="4">
    <source>
        <dbReference type="ARBA" id="ARBA00022833"/>
    </source>
</evidence>
<evidence type="ECO:0000256" key="7">
    <source>
        <dbReference type="SAM" id="SignalP"/>
    </source>
</evidence>
<keyword evidence="4 6" id="KW-0862">Zinc</keyword>
<feature type="chain" id="PRO_5002932911" description="Peptidase M48 domain-containing protein" evidence="7">
    <location>
        <begin position="27"/>
        <end position="280"/>
    </location>
</feature>
<gene>
    <name evidence="9" type="ORF">OFAG_01464</name>
</gene>
<dbReference type="GO" id="GO:0016020">
    <property type="term" value="C:membrane"/>
    <property type="evidence" value="ECO:0007669"/>
    <property type="project" value="TreeGrafter"/>
</dbReference>
<evidence type="ECO:0000256" key="3">
    <source>
        <dbReference type="ARBA" id="ARBA00022801"/>
    </source>
</evidence>
<keyword evidence="10" id="KW-1185">Reference proteome</keyword>
<reference evidence="9" key="1">
    <citation type="submission" date="2011-10" db="EMBL/GenBank/DDBJ databases">
        <title>The Genome Sequence of Oxalobacter formigenes HOxBLS.</title>
        <authorList>
            <consortium name="The Broad Institute Genome Sequencing Platform"/>
            <person name="Earl A."/>
            <person name="Ward D."/>
            <person name="Feldgarden M."/>
            <person name="Gevers D."/>
            <person name="Allison M.J."/>
            <person name="Humphrey S."/>
            <person name="Young S.K."/>
            <person name="Zeng Q."/>
            <person name="Gargeya S."/>
            <person name="Fitzgerald M."/>
            <person name="Haas B."/>
            <person name="Abouelleil A."/>
            <person name="Alvarado L."/>
            <person name="Arachchi H.M."/>
            <person name="Berlin A."/>
            <person name="Brown A."/>
            <person name="Chapman S.B."/>
            <person name="Chen Z."/>
            <person name="Dunbar C."/>
            <person name="Freedman E."/>
            <person name="Gearin G."/>
            <person name="Goldberg J."/>
            <person name="Griggs A."/>
            <person name="Gujja S."/>
            <person name="Heiman D."/>
            <person name="Howarth C."/>
            <person name="Larson L."/>
            <person name="Lui A."/>
            <person name="MacDonald P.J.P."/>
            <person name="Montmayeur A."/>
            <person name="Murphy C."/>
            <person name="Neiman D."/>
            <person name="Pearson M."/>
            <person name="Priest M."/>
            <person name="Roberts A."/>
            <person name="Saif S."/>
            <person name="Shea T."/>
            <person name="Shenoy N."/>
            <person name="Sisk P."/>
            <person name="Stolte C."/>
            <person name="Sykes S."/>
            <person name="Wortman J."/>
            <person name="Nusbaum C."/>
            <person name="Birren B."/>
        </authorList>
    </citation>
    <scope>NUCLEOTIDE SEQUENCE [LARGE SCALE GENOMIC DNA]</scope>
    <source>
        <strain evidence="9">HOxBLS</strain>
    </source>
</reference>